<comment type="similarity">
    <text evidence="1">Belongs to the peptidase C40 family.</text>
</comment>
<organism evidence="7 8">
    <name type="scientific">Aerococcus viridans</name>
    <dbReference type="NCBI Taxonomy" id="1377"/>
    <lineage>
        <taxon>Bacteria</taxon>
        <taxon>Bacillati</taxon>
        <taxon>Bacillota</taxon>
        <taxon>Bacilli</taxon>
        <taxon>Lactobacillales</taxon>
        <taxon>Aerococcaceae</taxon>
        <taxon>Aerococcus</taxon>
    </lineage>
</organism>
<dbReference type="GO" id="GO:0006508">
    <property type="term" value="P:proteolysis"/>
    <property type="evidence" value="ECO:0007669"/>
    <property type="project" value="UniProtKB-KW"/>
</dbReference>
<evidence type="ECO:0000313" key="8">
    <source>
        <dbReference type="Proteomes" id="UP000192813"/>
    </source>
</evidence>
<keyword evidence="3" id="KW-0378">Hydrolase</keyword>
<gene>
    <name evidence="7" type="ORF">A6J77_005955</name>
</gene>
<feature type="chain" id="PRO_5038358585" evidence="5">
    <location>
        <begin position="22"/>
        <end position="173"/>
    </location>
</feature>
<dbReference type="AlphaFoldDB" id="A0A2J9PP68"/>
<reference evidence="8" key="1">
    <citation type="submission" date="2017-12" db="EMBL/GenBank/DDBJ databases">
        <title>FDA dAtabase for Regulatory Grade micrObial Sequences (FDA-ARGOS): Supporting development and validation of Infectious Disease Dx tests.</title>
        <authorList>
            <person name="Hoffmann M."/>
            <person name="Allard M."/>
            <person name="Evans P."/>
            <person name="Brown E."/>
            <person name="Tallon L."/>
            <person name="Sadzewicz L."/>
            <person name="Sengamalay N."/>
            <person name="Ott S."/>
            <person name="Godinez A."/>
            <person name="Nagaraj S."/>
            <person name="Vavikolanu K."/>
            <person name="Aluvathingal J."/>
            <person name="Nadendla S."/>
            <person name="Sichtig H."/>
        </authorList>
    </citation>
    <scope>NUCLEOTIDE SEQUENCE [LARGE SCALE GENOMIC DNA]</scope>
    <source>
        <strain evidence="8">FDAARGOS_249</strain>
    </source>
</reference>
<feature type="signal peptide" evidence="5">
    <location>
        <begin position="1"/>
        <end position="21"/>
    </location>
</feature>
<dbReference type="GO" id="GO:0008234">
    <property type="term" value="F:cysteine-type peptidase activity"/>
    <property type="evidence" value="ECO:0007669"/>
    <property type="project" value="UniProtKB-KW"/>
</dbReference>
<feature type="domain" description="NlpC/P60" evidence="6">
    <location>
        <begin position="53"/>
        <end position="173"/>
    </location>
</feature>
<keyword evidence="4" id="KW-0788">Thiol protease</keyword>
<evidence type="ECO:0000256" key="4">
    <source>
        <dbReference type="ARBA" id="ARBA00022807"/>
    </source>
</evidence>
<dbReference type="PANTHER" id="PTHR47053">
    <property type="entry name" value="MUREIN DD-ENDOPEPTIDASE MEPH-RELATED"/>
    <property type="match status" value="1"/>
</dbReference>
<evidence type="ECO:0000256" key="3">
    <source>
        <dbReference type="ARBA" id="ARBA00022801"/>
    </source>
</evidence>
<evidence type="ECO:0000259" key="6">
    <source>
        <dbReference type="PROSITE" id="PS51935"/>
    </source>
</evidence>
<dbReference type="InterPro" id="IPR051202">
    <property type="entry name" value="Peptidase_C40"/>
</dbReference>
<evidence type="ECO:0000256" key="1">
    <source>
        <dbReference type="ARBA" id="ARBA00007074"/>
    </source>
</evidence>
<sequence length="173" mass="19202">MFRKRSLLYLLAALYTVAALAFPAQTIHAKGKGTIESLPVSDQNAHLPYNTATTKRQAILTTANDLIGTPYVWGGNDLSGFDCSGFIEYIFKANGLYMPRTTNQQQYFGQPVDLNNVQPGDLYFFEEDDQVYHVALALEDGYYLHAPSPGKAVSYGHVGRFAPQFANRVINDL</sequence>
<evidence type="ECO:0000256" key="2">
    <source>
        <dbReference type="ARBA" id="ARBA00022670"/>
    </source>
</evidence>
<proteinExistence type="inferred from homology"/>
<dbReference type="RefSeq" id="WP_083069033.1">
    <property type="nucleotide sequence ID" value="NZ_JALXKY010000001.1"/>
</dbReference>
<evidence type="ECO:0000313" key="7">
    <source>
        <dbReference type="EMBL" id="PNL91790.1"/>
    </source>
</evidence>
<comment type="caution">
    <text evidence="7">The sequence shown here is derived from an EMBL/GenBank/DDBJ whole genome shotgun (WGS) entry which is preliminary data.</text>
</comment>
<dbReference type="Pfam" id="PF00877">
    <property type="entry name" value="NLPC_P60"/>
    <property type="match status" value="1"/>
</dbReference>
<name>A0A2J9PP68_9LACT</name>
<dbReference type="InterPro" id="IPR000064">
    <property type="entry name" value="NLP_P60_dom"/>
</dbReference>
<dbReference type="PANTHER" id="PTHR47053:SF1">
    <property type="entry name" value="MUREIN DD-ENDOPEPTIDASE MEPH-RELATED"/>
    <property type="match status" value="1"/>
</dbReference>
<dbReference type="PROSITE" id="PS51935">
    <property type="entry name" value="NLPC_P60"/>
    <property type="match status" value="1"/>
</dbReference>
<keyword evidence="5" id="KW-0732">Signal</keyword>
<dbReference type="EMBL" id="NBTM02000001">
    <property type="protein sequence ID" value="PNL91790.1"/>
    <property type="molecule type" value="Genomic_DNA"/>
</dbReference>
<accession>A0A2J9PP68</accession>
<dbReference type="Gene3D" id="3.90.1720.10">
    <property type="entry name" value="endopeptidase domain like (from Nostoc punctiforme)"/>
    <property type="match status" value="1"/>
</dbReference>
<keyword evidence="2" id="KW-0645">Protease</keyword>
<protein>
    <submittedName>
        <fullName evidence="7">NlpC/P60 family protein</fullName>
    </submittedName>
</protein>
<dbReference type="SUPFAM" id="SSF54001">
    <property type="entry name" value="Cysteine proteinases"/>
    <property type="match status" value="1"/>
</dbReference>
<dbReference type="Proteomes" id="UP000192813">
    <property type="component" value="Unassembled WGS sequence"/>
</dbReference>
<evidence type="ECO:0000256" key="5">
    <source>
        <dbReference type="SAM" id="SignalP"/>
    </source>
</evidence>
<dbReference type="InterPro" id="IPR038765">
    <property type="entry name" value="Papain-like_cys_pep_sf"/>
</dbReference>